<feature type="compositionally biased region" description="Acidic residues" evidence="1">
    <location>
        <begin position="342"/>
        <end position="358"/>
    </location>
</feature>
<dbReference type="EMBL" id="MBFS01002856">
    <property type="protein sequence ID" value="PVU91595.1"/>
    <property type="molecule type" value="Genomic_DNA"/>
</dbReference>
<sequence length="367" mass="40533">MNKKPAVDPRQLLRKTKLKRKLLSSESEDKSKHQTPKSKKLKDLSNYSFIVEKGGLAFCKFCKISLDTSNSALLSAHANSESHLHALNLLKNTQLSPEANPGLESRSIPNTQIDDNNANENLDHTAKISQNQHQFENPSNPTEDSIQSRLPPGFFDSQQGSDLALSSQTSQEPLSISNSKSQDLSSAAHEQSYHLVDSKLEQLKSELEALKPNTGNQNPSSFPVSEVEMDGDPSEELFSAKEKEELEKVQQEYIAQSWQSKLSNLKQLRNLVTEASYLAKLPDPDPLPLSNTQQSSAHTNDSQLASDSLNTPLLAQTSTSNGKSTHSTTQENPNPRLSSSEVNEDSDSSQDVDSDDEQIKDYLMGWS</sequence>
<evidence type="ECO:0000256" key="1">
    <source>
        <dbReference type="SAM" id="MobiDB-lite"/>
    </source>
</evidence>
<feature type="region of interest" description="Disordered" evidence="1">
    <location>
        <begin position="210"/>
        <end position="240"/>
    </location>
</feature>
<feature type="compositionally biased region" description="Basic residues" evidence="1">
    <location>
        <begin position="12"/>
        <end position="22"/>
    </location>
</feature>
<dbReference type="AlphaFoldDB" id="A0A2T9YGZ7"/>
<feature type="compositionally biased region" description="Polar residues" evidence="1">
    <location>
        <begin position="213"/>
        <end position="223"/>
    </location>
</feature>
<comment type="caution">
    <text evidence="2">The sequence shown here is derived from an EMBL/GenBank/DDBJ whole genome shotgun (WGS) entry which is preliminary data.</text>
</comment>
<feature type="region of interest" description="Disordered" evidence="1">
    <location>
        <begin position="280"/>
        <end position="367"/>
    </location>
</feature>
<accession>A0A2T9YGZ7</accession>
<feature type="compositionally biased region" description="Polar residues" evidence="1">
    <location>
        <begin position="107"/>
        <end position="119"/>
    </location>
</feature>
<feature type="region of interest" description="Disordered" evidence="1">
    <location>
        <begin position="131"/>
        <end position="190"/>
    </location>
</feature>
<feature type="compositionally biased region" description="Polar residues" evidence="1">
    <location>
        <begin position="131"/>
        <end position="148"/>
    </location>
</feature>
<evidence type="ECO:0000313" key="3">
    <source>
        <dbReference type="Proteomes" id="UP000245609"/>
    </source>
</evidence>
<feature type="compositionally biased region" description="Polar residues" evidence="1">
    <location>
        <begin position="290"/>
        <end position="337"/>
    </location>
</feature>
<keyword evidence="3" id="KW-1185">Reference proteome</keyword>
<dbReference type="Proteomes" id="UP000245609">
    <property type="component" value="Unassembled WGS sequence"/>
</dbReference>
<feature type="region of interest" description="Disordered" evidence="1">
    <location>
        <begin position="95"/>
        <end position="119"/>
    </location>
</feature>
<evidence type="ECO:0000313" key="2">
    <source>
        <dbReference type="EMBL" id="PVU91595.1"/>
    </source>
</evidence>
<organism evidence="2 3">
    <name type="scientific">Smittium megazygosporum</name>
    <dbReference type="NCBI Taxonomy" id="133381"/>
    <lineage>
        <taxon>Eukaryota</taxon>
        <taxon>Fungi</taxon>
        <taxon>Fungi incertae sedis</taxon>
        <taxon>Zoopagomycota</taxon>
        <taxon>Kickxellomycotina</taxon>
        <taxon>Harpellomycetes</taxon>
        <taxon>Harpellales</taxon>
        <taxon>Legeriomycetaceae</taxon>
        <taxon>Smittium</taxon>
    </lineage>
</organism>
<proteinExistence type="predicted"/>
<reference evidence="2 3" key="1">
    <citation type="journal article" date="2018" name="MBio">
        <title>Comparative Genomics Reveals the Core Gene Toolbox for the Fungus-Insect Symbiosis.</title>
        <authorList>
            <person name="Wang Y."/>
            <person name="Stata M."/>
            <person name="Wang W."/>
            <person name="Stajich J.E."/>
            <person name="White M.M."/>
            <person name="Moncalvo J.M."/>
        </authorList>
    </citation>
    <scope>NUCLEOTIDE SEQUENCE [LARGE SCALE GENOMIC DNA]</scope>
    <source>
        <strain evidence="2 3">SC-DP-2</strain>
    </source>
</reference>
<protein>
    <submittedName>
        <fullName evidence="2">Uncharacterized protein</fullName>
    </submittedName>
</protein>
<feature type="region of interest" description="Disordered" evidence="1">
    <location>
        <begin position="1"/>
        <end position="41"/>
    </location>
</feature>
<feature type="compositionally biased region" description="Polar residues" evidence="1">
    <location>
        <begin position="156"/>
        <end position="189"/>
    </location>
</feature>
<name>A0A2T9YGZ7_9FUNG</name>
<gene>
    <name evidence="2" type="ORF">BB560_006112</name>
</gene>